<accession>A0A067PUB8</accession>
<dbReference type="Gene3D" id="3.80.10.10">
    <property type="entry name" value="Ribonuclease Inhibitor"/>
    <property type="match status" value="1"/>
</dbReference>
<dbReference type="EMBL" id="KL197731">
    <property type="protein sequence ID" value="KDQ53916.1"/>
    <property type="molecule type" value="Genomic_DNA"/>
</dbReference>
<evidence type="ECO:0000313" key="2">
    <source>
        <dbReference type="EMBL" id="KDQ53916.1"/>
    </source>
</evidence>
<dbReference type="InterPro" id="IPR032675">
    <property type="entry name" value="LRR_dom_sf"/>
</dbReference>
<keyword evidence="1" id="KW-0732">Signal</keyword>
<dbReference type="InParanoid" id="A0A067PUB8"/>
<proteinExistence type="predicted"/>
<gene>
    <name evidence="2" type="ORF">JAAARDRAFT_197023</name>
</gene>
<dbReference type="HOGENOM" id="CLU_601378_0_0_1"/>
<dbReference type="AlphaFoldDB" id="A0A067PUB8"/>
<keyword evidence="3" id="KW-1185">Reference proteome</keyword>
<evidence type="ECO:0000313" key="3">
    <source>
        <dbReference type="Proteomes" id="UP000027265"/>
    </source>
</evidence>
<feature type="signal peptide" evidence="1">
    <location>
        <begin position="1"/>
        <end position="16"/>
    </location>
</feature>
<sequence>MHFALRVLDIVIVVVGYIDDSGLPSDLPAFARTCKLFIDPALDALWRIQNDLAPLIMTMPSNLWSEEKTVTGRPYLCFQRAPRPTDWARFEFYAHRIRELGVSEYPPSVPDGQFQKLLVAPSVFQSLATRRPFPILPQLNDLEWSWPLPGWQHDRGDRDRNWDPAMEIDYCPYAPLFLGPRLVRLSIRGRVPGTSVADCLVSFLRRLPKHCPFLRELSFHHDRAPSSVNAALSEALRALNHITTLAIHITTRPISLDTAAWTHLASLRTVKSIRLANFVLYNPSLRSKPEAGFNFLIESPNAFPVLQELDLRVLSYDPYLSLVRACSSPVLSQINIVVGRPSSPISTRQLVSVLSDKTSLTLINITHMNRIPSDTLPPRDLSISLRPLFKLQNLISFSWNTPFPFDDLSDSTMSNLVASWPSLRCLHLIRPPPLPGQSESTSITLRGLLPLASHPFLSEICVPLIARASDIVSMPLPENSSSAVMELRLDQWIVVDDADGDLEVIARYLLSLFPRCRCGQNPLDAPRKPRELQVLMNSDEFRQSVFNVA</sequence>
<name>A0A067PUB8_9AGAM</name>
<organism evidence="2 3">
    <name type="scientific">Jaapia argillacea MUCL 33604</name>
    <dbReference type="NCBI Taxonomy" id="933084"/>
    <lineage>
        <taxon>Eukaryota</taxon>
        <taxon>Fungi</taxon>
        <taxon>Dikarya</taxon>
        <taxon>Basidiomycota</taxon>
        <taxon>Agaricomycotina</taxon>
        <taxon>Agaricomycetes</taxon>
        <taxon>Agaricomycetidae</taxon>
        <taxon>Jaapiales</taxon>
        <taxon>Jaapiaceae</taxon>
        <taxon>Jaapia</taxon>
    </lineage>
</organism>
<protein>
    <recommendedName>
        <fullName evidence="4">F-box domain-containing protein</fullName>
    </recommendedName>
</protein>
<evidence type="ECO:0000256" key="1">
    <source>
        <dbReference type="SAM" id="SignalP"/>
    </source>
</evidence>
<dbReference type="Proteomes" id="UP000027265">
    <property type="component" value="Unassembled WGS sequence"/>
</dbReference>
<dbReference type="OrthoDB" id="3255541at2759"/>
<reference evidence="3" key="1">
    <citation type="journal article" date="2014" name="Proc. Natl. Acad. Sci. U.S.A.">
        <title>Extensive sampling of basidiomycete genomes demonstrates inadequacy of the white-rot/brown-rot paradigm for wood decay fungi.</title>
        <authorList>
            <person name="Riley R."/>
            <person name="Salamov A.A."/>
            <person name="Brown D.W."/>
            <person name="Nagy L.G."/>
            <person name="Floudas D."/>
            <person name="Held B.W."/>
            <person name="Levasseur A."/>
            <person name="Lombard V."/>
            <person name="Morin E."/>
            <person name="Otillar R."/>
            <person name="Lindquist E.A."/>
            <person name="Sun H."/>
            <person name="LaButti K.M."/>
            <person name="Schmutz J."/>
            <person name="Jabbour D."/>
            <person name="Luo H."/>
            <person name="Baker S.E."/>
            <person name="Pisabarro A.G."/>
            <person name="Walton J.D."/>
            <person name="Blanchette R.A."/>
            <person name="Henrissat B."/>
            <person name="Martin F."/>
            <person name="Cullen D."/>
            <person name="Hibbett D.S."/>
            <person name="Grigoriev I.V."/>
        </authorList>
    </citation>
    <scope>NUCLEOTIDE SEQUENCE [LARGE SCALE GENOMIC DNA]</scope>
    <source>
        <strain evidence="3">MUCL 33604</strain>
    </source>
</reference>
<feature type="chain" id="PRO_5001643449" description="F-box domain-containing protein" evidence="1">
    <location>
        <begin position="17"/>
        <end position="549"/>
    </location>
</feature>
<dbReference type="SUPFAM" id="SSF52047">
    <property type="entry name" value="RNI-like"/>
    <property type="match status" value="1"/>
</dbReference>
<evidence type="ECO:0008006" key="4">
    <source>
        <dbReference type="Google" id="ProtNLM"/>
    </source>
</evidence>